<dbReference type="EMBL" id="BAAANY010000008">
    <property type="protein sequence ID" value="GAA1673717.1"/>
    <property type="molecule type" value="Genomic_DNA"/>
</dbReference>
<dbReference type="InterPro" id="IPR042094">
    <property type="entry name" value="T2SS_GspF_sf"/>
</dbReference>
<accession>A0ABN2GMV4</accession>
<feature type="transmembrane region" description="Helical" evidence="7">
    <location>
        <begin position="243"/>
        <end position="263"/>
    </location>
</feature>
<dbReference type="Pfam" id="PF00482">
    <property type="entry name" value="T2SSF"/>
    <property type="match status" value="1"/>
</dbReference>
<keyword evidence="3 7" id="KW-0812">Transmembrane</keyword>
<feature type="domain" description="Type II secretion system protein GspF" evidence="8">
    <location>
        <begin position="128"/>
        <end position="255"/>
    </location>
</feature>
<evidence type="ECO:0000256" key="7">
    <source>
        <dbReference type="SAM" id="Phobius"/>
    </source>
</evidence>
<feature type="transmembrane region" description="Helical" evidence="7">
    <location>
        <begin position="6"/>
        <end position="24"/>
    </location>
</feature>
<evidence type="ECO:0000256" key="2">
    <source>
        <dbReference type="ARBA" id="ARBA00022475"/>
    </source>
</evidence>
<keyword evidence="2" id="KW-1003">Cell membrane</keyword>
<evidence type="ECO:0000313" key="10">
    <source>
        <dbReference type="Proteomes" id="UP001500618"/>
    </source>
</evidence>
<evidence type="ECO:0000313" key="9">
    <source>
        <dbReference type="EMBL" id="GAA1673717.1"/>
    </source>
</evidence>
<proteinExistence type="predicted"/>
<dbReference type="InterPro" id="IPR018076">
    <property type="entry name" value="T2SS_GspF_dom"/>
</dbReference>
<protein>
    <recommendedName>
        <fullName evidence="8">Type II secretion system protein GspF domain-containing protein</fullName>
    </recommendedName>
</protein>
<dbReference type="PANTHER" id="PTHR35007">
    <property type="entry name" value="INTEGRAL MEMBRANE PROTEIN-RELATED"/>
    <property type="match status" value="1"/>
</dbReference>
<feature type="transmembrane region" description="Helical" evidence="7">
    <location>
        <begin position="269"/>
        <end position="290"/>
    </location>
</feature>
<keyword evidence="4 7" id="KW-1133">Transmembrane helix</keyword>
<evidence type="ECO:0000259" key="8">
    <source>
        <dbReference type="Pfam" id="PF00482"/>
    </source>
</evidence>
<keyword evidence="5 7" id="KW-0472">Membrane</keyword>
<feature type="region of interest" description="Disordered" evidence="6">
    <location>
        <begin position="31"/>
        <end position="54"/>
    </location>
</feature>
<gene>
    <name evidence="9" type="ORF">GCM10009765_23860</name>
</gene>
<dbReference type="Proteomes" id="UP001500618">
    <property type="component" value="Unassembled WGS sequence"/>
</dbReference>
<evidence type="ECO:0000256" key="5">
    <source>
        <dbReference type="ARBA" id="ARBA00023136"/>
    </source>
</evidence>
<keyword evidence="10" id="KW-1185">Reference proteome</keyword>
<organism evidence="9 10">
    <name type="scientific">Fodinicola feengrottensis</name>
    <dbReference type="NCBI Taxonomy" id="435914"/>
    <lineage>
        <taxon>Bacteria</taxon>
        <taxon>Bacillati</taxon>
        <taxon>Actinomycetota</taxon>
        <taxon>Actinomycetes</taxon>
        <taxon>Mycobacteriales</taxon>
        <taxon>Fodinicola</taxon>
    </lineage>
</organism>
<reference evidence="9 10" key="1">
    <citation type="journal article" date="2019" name="Int. J. Syst. Evol. Microbiol.">
        <title>The Global Catalogue of Microorganisms (GCM) 10K type strain sequencing project: providing services to taxonomists for standard genome sequencing and annotation.</title>
        <authorList>
            <consortium name="The Broad Institute Genomics Platform"/>
            <consortium name="The Broad Institute Genome Sequencing Center for Infectious Disease"/>
            <person name="Wu L."/>
            <person name="Ma J."/>
        </authorList>
    </citation>
    <scope>NUCLEOTIDE SEQUENCE [LARGE SCALE GENOMIC DNA]</scope>
    <source>
        <strain evidence="9 10">JCM 14718</strain>
    </source>
</reference>
<dbReference type="Gene3D" id="1.20.81.30">
    <property type="entry name" value="Type II secretion system (T2SS), domain F"/>
    <property type="match status" value="1"/>
</dbReference>
<evidence type="ECO:0000256" key="4">
    <source>
        <dbReference type="ARBA" id="ARBA00022989"/>
    </source>
</evidence>
<evidence type="ECO:0000256" key="6">
    <source>
        <dbReference type="SAM" id="MobiDB-lite"/>
    </source>
</evidence>
<comment type="subcellular location">
    <subcellularLocation>
        <location evidence="1">Cell membrane</location>
        <topology evidence="1">Multi-pass membrane protein</topology>
    </subcellularLocation>
</comment>
<dbReference type="PANTHER" id="PTHR35007:SF3">
    <property type="entry name" value="POSSIBLE CONSERVED ALANINE RICH MEMBRANE PROTEIN"/>
    <property type="match status" value="1"/>
</dbReference>
<sequence length="318" mass="33493">MMSSLAAIGMILGIGIGAGLWLLLDQLRSPTDRTPGNGAPMPSPATPLGDRARPSRVQVRIPADRVGLRRLVIRVSLAATAGTAMGVVTGWPVTVALAAAGVWALPPILGPDRVAVRRQQRCEAVATWTESLRDLVSAGAGLHHAITVSARKAPEPIATEISELAGAIHRGDRLPAALRRCGHHLDDRTADLVIATLATATAGHAGAGVARQLAALAATARDQVATRRRLEPQRARVRTSVRIITATSVGTVAFLAVTSHQFLAPYDSWTGQLTLLVVGVLFSGAFLLLGRMGREPDSGRFLTALDRLDHPARLQDPT</sequence>
<comment type="caution">
    <text evidence="9">The sequence shown here is derived from an EMBL/GenBank/DDBJ whole genome shotgun (WGS) entry which is preliminary data.</text>
</comment>
<evidence type="ECO:0000256" key="3">
    <source>
        <dbReference type="ARBA" id="ARBA00022692"/>
    </source>
</evidence>
<name>A0ABN2GMV4_9ACTN</name>
<evidence type="ECO:0000256" key="1">
    <source>
        <dbReference type="ARBA" id="ARBA00004651"/>
    </source>
</evidence>